<dbReference type="GO" id="GO:0032051">
    <property type="term" value="F:clathrin light chain binding"/>
    <property type="evidence" value="ECO:0007669"/>
    <property type="project" value="TreeGrafter"/>
</dbReference>
<dbReference type="Pfam" id="PF07651">
    <property type="entry name" value="ANTH"/>
    <property type="match status" value="1"/>
</dbReference>
<keyword evidence="4" id="KW-0009">Actin-binding</keyword>
<organism evidence="8 9">
    <name type="scientific">Drosophila hydei</name>
    <name type="common">Fruit fly</name>
    <dbReference type="NCBI Taxonomy" id="7224"/>
    <lineage>
        <taxon>Eukaryota</taxon>
        <taxon>Metazoa</taxon>
        <taxon>Ecdysozoa</taxon>
        <taxon>Arthropoda</taxon>
        <taxon>Hexapoda</taxon>
        <taxon>Insecta</taxon>
        <taxon>Pterygota</taxon>
        <taxon>Neoptera</taxon>
        <taxon>Endopterygota</taxon>
        <taxon>Diptera</taxon>
        <taxon>Brachycera</taxon>
        <taxon>Muscomorpha</taxon>
        <taxon>Ephydroidea</taxon>
        <taxon>Drosophilidae</taxon>
        <taxon>Drosophila</taxon>
    </lineage>
</organism>
<evidence type="ECO:0000313" key="8">
    <source>
        <dbReference type="Proteomes" id="UP000504633"/>
    </source>
</evidence>
<feature type="coiled-coil region" evidence="5">
    <location>
        <begin position="468"/>
        <end position="721"/>
    </location>
</feature>
<feature type="coiled-coil region" evidence="5">
    <location>
        <begin position="342"/>
        <end position="415"/>
    </location>
</feature>
<dbReference type="KEGG" id="dhe:111605620"/>
<feature type="domain" description="ENTH" evidence="6">
    <location>
        <begin position="24"/>
        <end position="152"/>
    </location>
</feature>
<evidence type="ECO:0000256" key="3">
    <source>
        <dbReference type="ARBA" id="ARBA00022490"/>
    </source>
</evidence>
<dbReference type="SMART" id="SM00273">
    <property type="entry name" value="ENTH"/>
    <property type="match status" value="1"/>
</dbReference>
<dbReference type="InterPro" id="IPR030224">
    <property type="entry name" value="Sla2_fam"/>
</dbReference>
<dbReference type="GO" id="GO:0007015">
    <property type="term" value="P:actin filament organization"/>
    <property type="evidence" value="ECO:0007669"/>
    <property type="project" value="TreeGrafter"/>
</dbReference>
<dbReference type="GO" id="GO:0080025">
    <property type="term" value="F:phosphatidylinositol-3,5-bisphosphate binding"/>
    <property type="evidence" value="ECO:0007669"/>
    <property type="project" value="TreeGrafter"/>
</dbReference>
<dbReference type="AlphaFoldDB" id="A0A6J1MSQ0"/>
<evidence type="ECO:0000259" key="7">
    <source>
        <dbReference type="PROSITE" id="PS50945"/>
    </source>
</evidence>
<dbReference type="GO" id="GO:0030136">
    <property type="term" value="C:clathrin-coated vesicle"/>
    <property type="evidence" value="ECO:0007669"/>
    <property type="project" value="TreeGrafter"/>
</dbReference>
<dbReference type="SMART" id="SM00307">
    <property type="entry name" value="ILWEQ"/>
    <property type="match status" value="1"/>
</dbReference>
<dbReference type="CTD" id="3092"/>
<protein>
    <submittedName>
        <fullName evidence="9">Huntingtin-interacting protein 1 isoform X1</fullName>
    </submittedName>
</protein>
<dbReference type="PANTHER" id="PTHR10407">
    <property type="entry name" value="HUNTINGTIN INTERACTING PROTEIN 1"/>
    <property type="match status" value="1"/>
</dbReference>
<accession>A0A6J1MSQ0</accession>
<dbReference type="Proteomes" id="UP000504633">
    <property type="component" value="Unplaced"/>
</dbReference>
<dbReference type="InterPro" id="IPR002558">
    <property type="entry name" value="ILWEQ_dom"/>
</dbReference>
<dbReference type="GO" id="GO:0006897">
    <property type="term" value="P:endocytosis"/>
    <property type="evidence" value="ECO:0007669"/>
    <property type="project" value="InterPro"/>
</dbReference>
<dbReference type="RefSeq" id="XP_023180034.2">
    <property type="nucleotide sequence ID" value="XM_023324266.2"/>
</dbReference>
<dbReference type="GO" id="GO:0048268">
    <property type="term" value="P:clathrin coat assembly"/>
    <property type="evidence" value="ECO:0007669"/>
    <property type="project" value="TreeGrafter"/>
</dbReference>
<dbReference type="InterPro" id="IPR011417">
    <property type="entry name" value="ANTH_dom"/>
</dbReference>
<dbReference type="PROSITE" id="PS50945">
    <property type="entry name" value="I_LWEQ"/>
    <property type="match status" value="1"/>
</dbReference>
<dbReference type="Pfam" id="PF01608">
    <property type="entry name" value="I_LWEQ"/>
    <property type="match status" value="1"/>
</dbReference>
<dbReference type="InterPro" id="IPR013809">
    <property type="entry name" value="ENTH"/>
</dbReference>
<evidence type="ECO:0000256" key="5">
    <source>
        <dbReference type="SAM" id="Coils"/>
    </source>
</evidence>
<dbReference type="InterPro" id="IPR035964">
    <property type="entry name" value="I/LWEQ_dom_sf"/>
</dbReference>
<sequence>MCDSDRLSAQYANLIVKHLAMATHAEKDFIHLNVSVHKALKGMEAPLKSKHARSIIIIIHRSKEAQTFWSFITRQPIMENRFTAWKFCHLLHRVLREAHRCALQQSQKHQKMILEIGKSWGHLHDDIGYCIKAYSKLLVTKLNFHDKNRFYPGNLIIPFSEILKASDKDLNYCFQLCVEIFDYLEDIIALQVAIFSSINTYRISSMTQPGQCRLAPMITLIQDSNPLYDISVRIMFKLHEKLPNDVLYGHRERFAGIFAKLKLFYNNVRPLQYFNDLITVPQLPDQSPNFKSQVDFGSYVPPVVLVPSEPDPVVDDLIDTNFSNVEDNTNHVQQDQILNERINVLENILEDKSDMIIQLRAKLDEWKHNYEGLEQSYKQDVLDLQRSNTSLCNDLASVKEMCANMRMEKDDLELQLTNNHIISQKVVEEEEKQKLSSEKFNKLKMMYTQIRDEHINLLRQHSDHSKSLNKEKQHNSELLLQIKELNNELLKNNETIECDKANNVKLLEQIEELKVEISRLEASGKELETKYEARIYEKENENLDLYSKVNILKDTNIELDNVKLVLQEKESKLAEAESLLNIKNKEFTESLQKSEDKYLQLSTEHKQLQETLQRDAQDLRAAMDETDLKLKQKEIELKEKESKLAEAESLLNIKNKEFTESLQKSEDKYLQLSTEHKQLQETFQRDAQALRATMDETDLKLKQKEIELKELEASITLLKDEKVISNKLSLDMKEKQSQLENDLVQALTKVDSITVSNKQCEDKLLAMRKLTLQTVKDLCVSKLNEGAQQPLEFVPKLSSQIEALLNNLGTSAQMPINDCVAKIHDILHLGYYFIELYEQCDIIYTTTTEIEKGQDVLNKVRSIWPDLLQLIESVEDDDKNKQFDSLSKKIQMNLSGLNELVQGILNNFEKSVDLDKLIEIELKEMDAAIEEAASKIINLLSKSRENDNQIKLEVNEKILEACTGLMECIKVLILKSRVLQQEIVSSQKGNATANEFYKRNSQWSDGLISASKSVAKAANYLVDAANNAVNSESGQNFELIVAAQEIAACTVQLVIASKVKANRNSENLVNLTNASRNVTKATGVVVATVKDGNARQEQQQDNDLRTLTPSQLKTMEMEIQVKVLELEQSLQSQRLKLSAFRKEHYQKTEY</sequence>
<dbReference type="FunFam" id="1.25.40.90:FF:000012">
    <property type="entry name" value="Huntingtin interacting protein 1-related"/>
    <property type="match status" value="1"/>
</dbReference>
<dbReference type="GO" id="GO:0030864">
    <property type="term" value="C:cortical actin cytoskeleton"/>
    <property type="evidence" value="ECO:0007669"/>
    <property type="project" value="TreeGrafter"/>
</dbReference>
<evidence type="ECO:0000256" key="1">
    <source>
        <dbReference type="ARBA" id="ARBA00004496"/>
    </source>
</evidence>
<evidence type="ECO:0000256" key="2">
    <source>
        <dbReference type="ARBA" id="ARBA00010135"/>
    </source>
</evidence>
<name>A0A6J1MSQ0_DROHY</name>
<dbReference type="SUPFAM" id="SSF48464">
    <property type="entry name" value="ENTH/VHS domain"/>
    <property type="match status" value="1"/>
</dbReference>
<dbReference type="Gene3D" id="1.25.40.90">
    <property type="match status" value="1"/>
</dbReference>
<dbReference type="Gene3D" id="1.20.1410.10">
    <property type="entry name" value="I/LWEQ domain"/>
    <property type="match status" value="1"/>
</dbReference>
<comment type="subcellular location">
    <subcellularLocation>
        <location evidence="1">Cytoplasm</location>
    </subcellularLocation>
</comment>
<dbReference type="OrthoDB" id="8178130at2759"/>
<keyword evidence="3" id="KW-0963">Cytoplasm</keyword>
<dbReference type="SUPFAM" id="SSF109885">
    <property type="entry name" value="I/LWEQ domain"/>
    <property type="match status" value="1"/>
</dbReference>
<dbReference type="GO" id="GO:0051015">
    <property type="term" value="F:actin filament binding"/>
    <property type="evidence" value="ECO:0007669"/>
    <property type="project" value="TreeGrafter"/>
</dbReference>
<dbReference type="GO" id="GO:0043325">
    <property type="term" value="F:phosphatidylinositol-3,4-bisphosphate binding"/>
    <property type="evidence" value="ECO:0007669"/>
    <property type="project" value="TreeGrafter"/>
</dbReference>
<evidence type="ECO:0000313" key="9">
    <source>
        <dbReference type="RefSeq" id="XP_023180034.2"/>
    </source>
</evidence>
<evidence type="ECO:0000259" key="6">
    <source>
        <dbReference type="PROSITE" id="PS50942"/>
    </source>
</evidence>
<dbReference type="GO" id="GO:0035615">
    <property type="term" value="F:clathrin adaptor activity"/>
    <property type="evidence" value="ECO:0007669"/>
    <property type="project" value="TreeGrafter"/>
</dbReference>
<dbReference type="PROSITE" id="PS50942">
    <property type="entry name" value="ENTH"/>
    <property type="match status" value="1"/>
</dbReference>
<dbReference type="InterPro" id="IPR008942">
    <property type="entry name" value="ENTH_VHS"/>
</dbReference>
<proteinExistence type="inferred from homology"/>
<dbReference type="FunFam" id="1.20.1410.10:FF:000006">
    <property type="entry name" value="Huntingtin interacting protein"/>
    <property type="match status" value="1"/>
</dbReference>
<keyword evidence="8" id="KW-1185">Reference proteome</keyword>
<reference evidence="9" key="1">
    <citation type="submission" date="2025-08" db="UniProtKB">
        <authorList>
            <consortium name="RefSeq"/>
        </authorList>
    </citation>
    <scope>IDENTIFICATION</scope>
    <source>
        <strain evidence="9">15085-1641.00</strain>
        <tissue evidence="9">Whole body</tissue>
    </source>
</reference>
<comment type="similarity">
    <text evidence="2">Belongs to the SLA2 family.</text>
</comment>
<keyword evidence="5" id="KW-0175">Coiled coil</keyword>
<evidence type="ECO:0000256" key="4">
    <source>
        <dbReference type="ARBA" id="ARBA00023203"/>
    </source>
</evidence>
<feature type="domain" description="I/LWEQ" evidence="7">
    <location>
        <begin position="906"/>
        <end position="1148"/>
    </location>
</feature>
<dbReference type="PANTHER" id="PTHR10407:SF15">
    <property type="entry name" value="HUNTINGTIN INTERACTING PROTEIN 1"/>
    <property type="match status" value="1"/>
</dbReference>
<dbReference type="GeneID" id="111605620"/>
<gene>
    <name evidence="9" type="primary">LOC111605620</name>
</gene>